<comment type="caution">
    <text evidence="7">The sequence shown here is derived from an EMBL/GenBank/DDBJ whole genome shotgun (WGS) entry which is preliminary data.</text>
</comment>
<keyword evidence="4" id="KW-0274">FAD</keyword>
<proteinExistence type="inferred from homology"/>
<evidence type="ECO:0000313" key="8">
    <source>
        <dbReference type="Proteomes" id="UP000294723"/>
    </source>
</evidence>
<dbReference type="SUPFAM" id="SSF56176">
    <property type="entry name" value="FAD-binding/transporter-associated domain-like"/>
    <property type="match status" value="1"/>
</dbReference>
<evidence type="ECO:0000313" key="7">
    <source>
        <dbReference type="EMBL" id="TDD87104.1"/>
    </source>
</evidence>
<dbReference type="Proteomes" id="UP000294723">
    <property type="component" value="Unassembled WGS sequence"/>
</dbReference>
<dbReference type="InterPro" id="IPR016171">
    <property type="entry name" value="Vanillyl_alc_oxidase_C-sub2"/>
</dbReference>
<evidence type="ECO:0000256" key="2">
    <source>
        <dbReference type="ARBA" id="ARBA00008000"/>
    </source>
</evidence>
<dbReference type="EMBL" id="SMLA01000025">
    <property type="protein sequence ID" value="TDD87104.1"/>
    <property type="molecule type" value="Genomic_DNA"/>
</dbReference>
<dbReference type="AlphaFoldDB" id="A0A4R5BSQ3"/>
<dbReference type="Gene3D" id="1.10.45.10">
    <property type="entry name" value="Vanillyl-alcohol Oxidase, Chain A, domain 4"/>
    <property type="match status" value="1"/>
</dbReference>
<evidence type="ECO:0000259" key="6">
    <source>
        <dbReference type="PROSITE" id="PS51387"/>
    </source>
</evidence>
<gene>
    <name evidence="7" type="ORF">E1202_17155</name>
</gene>
<dbReference type="PROSITE" id="PS51387">
    <property type="entry name" value="FAD_PCMH"/>
    <property type="match status" value="1"/>
</dbReference>
<dbReference type="InterPro" id="IPR051914">
    <property type="entry name" value="FAD-linked_OxidoTrans_Type4"/>
</dbReference>
<dbReference type="PANTHER" id="PTHR42934:SF2">
    <property type="entry name" value="GLYCOLATE OXIDASE SUBUNIT GLCD"/>
    <property type="match status" value="1"/>
</dbReference>
<comment type="similarity">
    <text evidence="2">Belongs to the FAD-binding oxidoreductase/transferase type 4 family.</text>
</comment>
<dbReference type="GO" id="GO:0016491">
    <property type="term" value="F:oxidoreductase activity"/>
    <property type="evidence" value="ECO:0007669"/>
    <property type="project" value="UniProtKB-KW"/>
</dbReference>
<dbReference type="InterPro" id="IPR006094">
    <property type="entry name" value="Oxid_FAD_bind_N"/>
</dbReference>
<evidence type="ECO:0000256" key="5">
    <source>
        <dbReference type="ARBA" id="ARBA00023002"/>
    </source>
</evidence>
<dbReference type="Pfam" id="PF02913">
    <property type="entry name" value="FAD-oxidase_C"/>
    <property type="match status" value="1"/>
</dbReference>
<dbReference type="InterPro" id="IPR016164">
    <property type="entry name" value="FAD-linked_Oxase-like_C"/>
</dbReference>
<dbReference type="Gene3D" id="3.30.465.10">
    <property type="match status" value="1"/>
</dbReference>
<keyword evidence="5" id="KW-0560">Oxidoreductase</keyword>
<keyword evidence="3" id="KW-0285">Flavoprotein</keyword>
<organism evidence="7 8">
    <name type="scientific">Saccharopolyspora karakumensis</name>
    <dbReference type="NCBI Taxonomy" id="2530386"/>
    <lineage>
        <taxon>Bacteria</taxon>
        <taxon>Bacillati</taxon>
        <taxon>Actinomycetota</taxon>
        <taxon>Actinomycetes</taxon>
        <taxon>Pseudonocardiales</taxon>
        <taxon>Pseudonocardiaceae</taxon>
        <taxon>Saccharopolyspora</taxon>
    </lineage>
</organism>
<evidence type="ECO:0000256" key="4">
    <source>
        <dbReference type="ARBA" id="ARBA00022827"/>
    </source>
</evidence>
<dbReference type="InterPro" id="IPR016166">
    <property type="entry name" value="FAD-bd_PCMH"/>
</dbReference>
<dbReference type="PANTHER" id="PTHR42934">
    <property type="entry name" value="GLYCOLATE OXIDASE SUBUNIT GLCD"/>
    <property type="match status" value="1"/>
</dbReference>
<accession>A0A4R5BSQ3</accession>
<evidence type="ECO:0000256" key="1">
    <source>
        <dbReference type="ARBA" id="ARBA00001974"/>
    </source>
</evidence>
<protein>
    <submittedName>
        <fullName evidence="7">FAD-binding protein</fullName>
    </submittedName>
</protein>
<feature type="domain" description="FAD-binding PCMH-type" evidence="6">
    <location>
        <begin position="38"/>
        <end position="217"/>
    </location>
</feature>
<keyword evidence="8" id="KW-1185">Reference proteome</keyword>
<dbReference type="GO" id="GO:0071949">
    <property type="term" value="F:FAD binding"/>
    <property type="evidence" value="ECO:0007669"/>
    <property type="project" value="InterPro"/>
</dbReference>
<evidence type="ECO:0000256" key="3">
    <source>
        <dbReference type="ARBA" id="ARBA00022630"/>
    </source>
</evidence>
<comment type="cofactor">
    <cofactor evidence="1">
        <name>FAD</name>
        <dbReference type="ChEBI" id="CHEBI:57692"/>
    </cofactor>
</comment>
<dbReference type="SUPFAM" id="SSF55103">
    <property type="entry name" value="FAD-linked oxidases, C-terminal domain"/>
    <property type="match status" value="1"/>
</dbReference>
<sequence length="460" mass="48294">MTDPTAIDQIVDRLPVDIITTDPDVVATYAADQSQFTERARPIAVAMPRTTDEVAACVRAAHEHGIVVVPRGAGSGLSGAANAPAGAIVLSLHRMTAIRELDTENRVVVVEPGVITAELREHVRKAGLYYPPDPGSVDFCTIGGNVATNAGGMCCVKYGVTGDFVLGLECVLADGRIMRTGRRTVKGVAGFDLTSLLIGSEGALAVITEITLRLLPEPAEPHTLVASFPTLDGAGQAVRAISGAGITPSLLEILDRTTVRAVDDMTRMGLGDDTAALLLIQHDGADAPDALVSIEKQCTAVGASEIVVSSDQTEADMLLEARRQALPALERLGDWLLDDVCVPCSRITDLIAAIERISEQTGLTIGVFGHAGDGNLHPTIIYDDTDASSRDLAFEAFNAITQEALDLGGTITGEHGVGRLKAGWLRSELDPVNLAVHQSVKHAFDPTATLNPGAELQARA</sequence>
<dbReference type="Pfam" id="PF01565">
    <property type="entry name" value="FAD_binding_4"/>
    <property type="match status" value="1"/>
</dbReference>
<dbReference type="FunFam" id="3.30.70.2740:FF:000001">
    <property type="entry name" value="D-lactate dehydrogenase mitochondrial"/>
    <property type="match status" value="1"/>
</dbReference>
<dbReference type="InterPro" id="IPR016169">
    <property type="entry name" value="FAD-bd_PCMH_sub2"/>
</dbReference>
<name>A0A4R5BSQ3_9PSEU</name>
<dbReference type="InterPro" id="IPR004113">
    <property type="entry name" value="FAD-bd_oxidored_4_C"/>
</dbReference>
<reference evidence="7 8" key="1">
    <citation type="submission" date="2019-03" db="EMBL/GenBank/DDBJ databases">
        <title>Draft genome sequences of novel Actinobacteria.</title>
        <authorList>
            <person name="Sahin N."/>
            <person name="Ay H."/>
            <person name="Saygin H."/>
        </authorList>
    </citation>
    <scope>NUCLEOTIDE SEQUENCE [LARGE SCALE GENOMIC DNA]</scope>
    <source>
        <strain evidence="7 8">5K548</strain>
    </source>
</reference>
<dbReference type="InterPro" id="IPR036318">
    <property type="entry name" value="FAD-bd_PCMH-like_sf"/>
</dbReference>
<dbReference type="Gene3D" id="3.30.70.2740">
    <property type="match status" value="1"/>
</dbReference>